<dbReference type="RefSeq" id="XP_030537270.2">
    <property type="nucleotide sequence ID" value="XM_030681410.2"/>
</dbReference>
<reference evidence="3" key="1">
    <citation type="submission" date="2025-08" db="UniProtKB">
        <authorList>
            <consortium name="RefSeq"/>
        </authorList>
    </citation>
    <scope>IDENTIFICATION</scope>
    <source>
        <tissue evidence="3">Leaf</tissue>
    </source>
</reference>
<dbReference type="Pfam" id="PF23247">
    <property type="entry name" value="LRR_RPS2"/>
    <property type="match status" value="1"/>
</dbReference>
<evidence type="ECO:0000313" key="3">
    <source>
        <dbReference type="RefSeq" id="XP_030537270.2"/>
    </source>
</evidence>
<dbReference type="Gene3D" id="3.80.10.10">
    <property type="entry name" value="Ribonuclease Inhibitor"/>
    <property type="match status" value="1"/>
</dbReference>
<dbReference type="InterPro" id="IPR057135">
    <property type="entry name" value="At4g27190-like_LRR"/>
</dbReference>
<evidence type="ECO:0000259" key="1">
    <source>
        <dbReference type="Pfam" id="PF23247"/>
    </source>
</evidence>
<dbReference type="SUPFAM" id="SSF52047">
    <property type="entry name" value="RNI-like"/>
    <property type="match status" value="1"/>
</dbReference>
<dbReference type="AlphaFoldDB" id="A0A8B8PR61"/>
<gene>
    <name evidence="3" type="primary">LOC115745809</name>
</gene>
<accession>A0A8B8PR61</accession>
<feature type="domain" description="Disease resistance protein At4g27190-like leucine-rich repeats" evidence="1">
    <location>
        <begin position="66"/>
        <end position="193"/>
    </location>
</feature>
<sequence>MPQLRNFYPDLLTLNWPFLKELQVTHCDKLNMLSFLASMNKWARRDNQHDLSDEHFSVEKDIPILERLLLVDKDIQMIKSENFSNDTGKREALTLACFHDERTIFPSRFLLQRFHNLKSLEVFRSSFQDVFLDEGLVDEGKHPALENLRELKLSKLHNLKRVWREDYLIKKILQSIDKFEVWDCPGLTTLFPAVTFFQNLTELVVKNSSGLVHLGTALAIANLMNLTDMTIIGCERMKEVVTSNGKGEEKVISFGML</sequence>
<proteinExistence type="predicted"/>
<dbReference type="KEGG" id="rarg:115745809"/>
<dbReference type="Proteomes" id="UP000827889">
    <property type="component" value="Chromosome 5"/>
</dbReference>
<keyword evidence="2" id="KW-1185">Reference proteome</keyword>
<dbReference type="GeneID" id="115745809"/>
<name>A0A8B8PR61_9MYRT</name>
<dbReference type="InterPro" id="IPR032675">
    <property type="entry name" value="LRR_dom_sf"/>
</dbReference>
<evidence type="ECO:0000313" key="2">
    <source>
        <dbReference type="Proteomes" id="UP000827889"/>
    </source>
</evidence>
<protein>
    <submittedName>
        <fullName evidence="3">Uncharacterized protein LOC115745809</fullName>
    </submittedName>
</protein>
<organism evidence="2 3">
    <name type="scientific">Rhodamnia argentea</name>
    <dbReference type="NCBI Taxonomy" id="178133"/>
    <lineage>
        <taxon>Eukaryota</taxon>
        <taxon>Viridiplantae</taxon>
        <taxon>Streptophyta</taxon>
        <taxon>Embryophyta</taxon>
        <taxon>Tracheophyta</taxon>
        <taxon>Spermatophyta</taxon>
        <taxon>Magnoliopsida</taxon>
        <taxon>eudicotyledons</taxon>
        <taxon>Gunneridae</taxon>
        <taxon>Pentapetalae</taxon>
        <taxon>rosids</taxon>
        <taxon>malvids</taxon>
        <taxon>Myrtales</taxon>
        <taxon>Myrtaceae</taxon>
        <taxon>Myrtoideae</taxon>
        <taxon>Myrteae</taxon>
        <taxon>Australasian group</taxon>
        <taxon>Rhodamnia</taxon>
    </lineage>
</organism>